<evidence type="ECO:0000313" key="14">
    <source>
        <dbReference type="Proteomes" id="UP000324800"/>
    </source>
</evidence>
<protein>
    <recommendedName>
        <fullName evidence="12">Translocon Sec61/SecY plug domain-containing protein</fullName>
    </recommendedName>
</protein>
<dbReference type="GO" id="GO:0016020">
    <property type="term" value="C:membrane"/>
    <property type="evidence" value="ECO:0007669"/>
    <property type="project" value="UniProtKB-SubCell"/>
</dbReference>
<reference evidence="13 14" key="1">
    <citation type="submission" date="2019-03" db="EMBL/GenBank/DDBJ databases">
        <title>Single cell metagenomics reveals metabolic interactions within the superorganism composed of flagellate Streblomastix strix and complex community of Bacteroidetes bacteria on its surface.</title>
        <authorList>
            <person name="Treitli S.C."/>
            <person name="Kolisko M."/>
            <person name="Husnik F."/>
            <person name="Keeling P."/>
            <person name="Hampl V."/>
        </authorList>
    </citation>
    <scope>NUCLEOTIDE SEQUENCE [LARGE SCALE GENOMIC DNA]</scope>
    <source>
        <strain evidence="13">ST1C</strain>
    </source>
</reference>
<dbReference type="PROSITE" id="PS00755">
    <property type="entry name" value="SECY_1"/>
    <property type="match status" value="1"/>
</dbReference>
<accession>A0A5J4W3G4</accession>
<sequence length="479" mass="53052">MVSSGEKMGKFLDVVKPFVGFVPEVKQPTKIVAFKNKVLWTGMTLLLFLLYSRIPLWGITKAKGSDPLYWLRSIMASNRGTLMELGISPIITSGMIMQLLAGTKIIAVDNSVKSERMLFNGAQKLFGLVFTIVQAVAYVISGMYGSVKELGFFTAFLIILQLSVAGLVVTILDEFLQKGYGIGSGISLFTATNICENIIWQCFSPSTYNFGRGTEFEGCIIALIHLLITRGDKGRALQEAFTREHLPNVGQLLATVIVFLMVVYFQGVRVELSLKHKTMRNYQGSYPVKLFYTSNTPIILQSALTSLVYFISQMLFKSFPRFFLIKMIGEWSVPEAGDRQSKARPIGGLVYFISPPHEFKELLHDPLHGIIYLAFTLTASAVFSRIWVDVSGQGVKDVAQQMQQQQVFFPGFREQSSAKELQRYIPIAASFGGMCIGLLSVSADFLGAIGSGTGILLAVTTIYQYFETFVKEGSETGLF</sequence>
<evidence type="ECO:0000256" key="4">
    <source>
        <dbReference type="ARBA" id="ARBA00022692"/>
    </source>
</evidence>
<gene>
    <name evidence="13" type="ORF">EZS28_015406</name>
</gene>
<feature type="transmembrane region" description="Helical" evidence="11">
    <location>
        <begin position="249"/>
        <end position="270"/>
    </location>
</feature>
<dbReference type="NCBIfam" id="NF006341">
    <property type="entry name" value="PRK08568.1-5"/>
    <property type="match status" value="1"/>
</dbReference>
<dbReference type="Gene3D" id="1.10.3370.10">
    <property type="entry name" value="SecY subunit domain"/>
    <property type="match status" value="1"/>
</dbReference>
<organism evidence="13 14">
    <name type="scientific">Streblomastix strix</name>
    <dbReference type="NCBI Taxonomy" id="222440"/>
    <lineage>
        <taxon>Eukaryota</taxon>
        <taxon>Metamonada</taxon>
        <taxon>Preaxostyla</taxon>
        <taxon>Oxymonadida</taxon>
        <taxon>Streblomastigidae</taxon>
        <taxon>Streblomastix</taxon>
    </lineage>
</organism>
<dbReference type="NCBIfam" id="TIGR00967">
    <property type="entry name" value="3a0501s007"/>
    <property type="match status" value="1"/>
</dbReference>
<keyword evidence="8 11" id="KW-0472">Membrane</keyword>
<keyword evidence="7 9" id="KW-0811">Translocation</keyword>
<feature type="transmembrane region" description="Helical" evidence="11">
    <location>
        <begin position="121"/>
        <end position="140"/>
    </location>
</feature>
<feature type="transmembrane region" description="Helical" evidence="11">
    <location>
        <begin position="152"/>
        <end position="172"/>
    </location>
</feature>
<dbReference type="InterPro" id="IPR002208">
    <property type="entry name" value="SecY/SEC61-alpha"/>
</dbReference>
<evidence type="ECO:0000256" key="11">
    <source>
        <dbReference type="SAM" id="Phobius"/>
    </source>
</evidence>
<dbReference type="InterPro" id="IPR030659">
    <property type="entry name" value="SecY_CS"/>
</dbReference>
<evidence type="ECO:0000313" key="13">
    <source>
        <dbReference type="EMBL" id="KAA6389069.1"/>
    </source>
</evidence>
<evidence type="ECO:0000256" key="2">
    <source>
        <dbReference type="ARBA" id="ARBA00005751"/>
    </source>
</evidence>
<keyword evidence="5 9" id="KW-0653">Protein transport</keyword>
<dbReference type="PIRSF" id="PIRSF004557">
    <property type="entry name" value="SecY"/>
    <property type="match status" value="1"/>
</dbReference>
<keyword evidence="3 9" id="KW-0813">Transport</keyword>
<evidence type="ECO:0000256" key="7">
    <source>
        <dbReference type="ARBA" id="ARBA00023010"/>
    </source>
</evidence>
<dbReference type="GO" id="GO:0012505">
    <property type="term" value="C:endomembrane system"/>
    <property type="evidence" value="ECO:0007669"/>
    <property type="project" value="UniProtKB-SubCell"/>
</dbReference>
<evidence type="ECO:0000256" key="3">
    <source>
        <dbReference type="ARBA" id="ARBA00022448"/>
    </source>
</evidence>
<dbReference type="InterPro" id="IPR023201">
    <property type="entry name" value="SecY_dom_sf"/>
</dbReference>
<comment type="caution">
    <text evidence="13">The sequence shown here is derived from an EMBL/GenBank/DDBJ whole genome shotgun (WGS) entry which is preliminary data.</text>
</comment>
<feature type="transmembrane region" description="Helical" evidence="11">
    <location>
        <begin position="369"/>
        <end position="388"/>
    </location>
</feature>
<feature type="transmembrane region" description="Helical" evidence="11">
    <location>
        <begin position="81"/>
        <end position="101"/>
    </location>
</feature>
<keyword evidence="4 9" id="KW-0812">Transmembrane</keyword>
<evidence type="ECO:0000256" key="1">
    <source>
        <dbReference type="ARBA" id="ARBA00004127"/>
    </source>
</evidence>
<dbReference type="FunFam" id="1.10.3370.10:FF:000009">
    <property type="entry name" value="Pretranslocation protein, alpha subunit, putative"/>
    <property type="match status" value="1"/>
</dbReference>
<dbReference type="Pfam" id="PF00344">
    <property type="entry name" value="SecY"/>
    <property type="match status" value="1"/>
</dbReference>
<comment type="subcellular location">
    <subcellularLocation>
        <location evidence="1">Endomembrane system</location>
        <topology evidence="1">Multi-pass membrane protein</topology>
    </subcellularLocation>
    <subcellularLocation>
        <location evidence="9">Membrane</location>
        <topology evidence="9">Multi-pass membrane protein</topology>
    </subcellularLocation>
</comment>
<dbReference type="Proteomes" id="UP000324800">
    <property type="component" value="Unassembled WGS sequence"/>
</dbReference>
<evidence type="ECO:0000259" key="12">
    <source>
        <dbReference type="Pfam" id="PF10559"/>
    </source>
</evidence>
<proteinExistence type="inferred from homology"/>
<feature type="transmembrane region" description="Helical" evidence="11">
    <location>
        <begin position="38"/>
        <end position="60"/>
    </location>
</feature>
<dbReference type="Pfam" id="PF10559">
    <property type="entry name" value="Plug_translocon"/>
    <property type="match status" value="1"/>
</dbReference>
<feature type="transmembrane region" description="Helical" evidence="11">
    <location>
        <begin position="290"/>
        <end position="311"/>
    </location>
</feature>
<dbReference type="PANTHER" id="PTHR10906">
    <property type="entry name" value="SECY/SEC61-ALPHA FAMILY MEMBER"/>
    <property type="match status" value="1"/>
</dbReference>
<keyword evidence="6 11" id="KW-1133">Transmembrane helix</keyword>
<dbReference type="InterPro" id="IPR019561">
    <property type="entry name" value="Translocon_Sec61/SecY_plug_dom"/>
</dbReference>
<dbReference type="EMBL" id="SNRW01003725">
    <property type="protein sequence ID" value="KAA6389069.1"/>
    <property type="molecule type" value="Genomic_DNA"/>
</dbReference>
<dbReference type="GO" id="GO:0015031">
    <property type="term" value="P:protein transport"/>
    <property type="evidence" value="ECO:0007669"/>
    <property type="project" value="UniProtKB-KW"/>
</dbReference>
<feature type="domain" description="Translocon Sec61/SecY plug" evidence="12">
    <location>
        <begin position="46"/>
        <end position="80"/>
    </location>
</feature>
<dbReference type="AlphaFoldDB" id="A0A5J4W3G4"/>
<name>A0A5J4W3G4_9EUKA</name>
<evidence type="ECO:0000256" key="6">
    <source>
        <dbReference type="ARBA" id="ARBA00022989"/>
    </source>
</evidence>
<feature type="transmembrane region" description="Helical" evidence="11">
    <location>
        <begin position="421"/>
        <end position="439"/>
    </location>
</feature>
<dbReference type="SUPFAM" id="SSF103491">
    <property type="entry name" value="Preprotein translocase SecY subunit"/>
    <property type="match status" value="1"/>
</dbReference>
<evidence type="ECO:0000256" key="8">
    <source>
        <dbReference type="ARBA" id="ARBA00023136"/>
    </source>
</evidence>
<comment type="similarity">
    <text evidence="2 10">Belongs to the SecY/SEC61-alpha family.</text>
</comment>
<evidence type="ECO:0000256" key="9">
    <source>
        <dbReference type="RuleBase" id="RU003484"/>
    </source>
</evidence>
<evidence type="ECO:0000256" key="5">
    <source>
        <dbReference type="ARBA" id="ARBA00022927"/>
    </source>
</evidence>
<evidence type="ECO:0000256" key="10">
    <source>
        <dbReference type="RuleBase" id="RU004349"/>
    </source>
</evidence>
<dbReference type="OrthoDB" id="420669at2759"/>
<dbReference type="PROSITE" id="PS00756">
    <property type="entry name" value="SECY_2"/>
    <property type="match status" value="1"/>
</dbReference>